<protein>
    <recommendedName>
        <fullName evidence="5">Serine protease</fullName>
    </recommendedName>
</protein>
<evidence type="ECO:0000256" key="2">
    <source>
        <dbReference type="SAM" id="MobiDB-lite"/>
    </source>
</evidence>
<dbReference type="InterPro" id="IPR009003">
    <property type="entry name" value="Peptidase_S1_PA"/>
</dbReference>
<organism evidence="4">
    <name type="scientific">Hubei sobemo-like virus 39</name>
    <dbReference type="NCBI Taxonomy" id="1923226"/>
    <lineage>
        <taxon>Viruses</taxon>
        <taxon>Riboviria</taxon>
    </lineage>
</organism>
<reference evidence="4" key="1">
    <citation type="journal article" date="2016" name="Nature">
        <title>Redefining the invertebrate RNA virosphere.</title>
        <authorList>
            <person name="Shi M."/>
            <person name="Lin X.D."/>
            <person name="Tian J.H."/>
            <person name="Chen L.J."/>
            <person name="Chen X."/>
            <person name="Li C.X."/>
            <person name="Qin X.C."/>
            <person name="Li J."/>
            <person name="Cao J.P."/>
            <person name="Eden J.S."/>
            <person name="Buchmann J."/>
            <person name="Wang W."/>
            <person name="Xu J."/>
            <person name="Holmes E.C."/>
            <person name="Zhang Y.Z."/>
        </authorList>
    </citation>
    <scope>NUCLEOTIDE SEQUENCE</scope>
    <source>
        <strain evidence="4">MosHB229649</strain>
    </source>
</reference>
<dbReference type="EMBL" id="KX882828">
    <property type="protein sequence ID" value="APG75753.1"/>
    <property type="molecule type" value="Genomic_RNA"/>
</dbReference>
<keyword evidence="3" id="KW-0472">Membrane</keyword>
<feature type="region of interest" description="Disordered" evidence="2">
    <location>
        <begin position="370"/>
        <end position="412"/>
    </location>
</feature>
<evidence type="ECO:0000256" key="1">
    <source>
        <dbReference type="ARBA" id="ARBA00022801"/>
    </source>
</evidence>
<keyword evidence="3" id="KW-0812">Transmembrane</keyword>
<sequence>MDRYFNFPSTTALPPMDKHGDVYLYWCVAMGLFCVPAALYQYWVLMRHIFRSAQQWRRGGRTPINVESIRQHSFGESKRAKFESVRQGSEPFTSTWPACQMVLWNMVDEGLERNACAWRFGDYLVTASHCLPSGDDRLFVSTARSDVVVTDYEVIYNHDEIAVCKVPASLFTDLSVRTAKIGGTDDSIVRITGCNPDRSTTSGLLQPTDIFGIYVYSGTTAPGYSGAPYMVGNNSVVAMHLCGGASGNLCVSARYIQMVINQFASKSKPKMATHGVIDPAMASTRKEGKRNVVQLLGESKKKSPKHSAADDWYDEDIAPGTVVRARKSRGDPREYEVQIGSTYYLVDEDALSRLRTSCTRRGARVHVDRSPELVTDDSEAKFTNSVADDDDGDDDTSASFLEESPASASVMVEKSDQSTEILLQQARITTSLERLICLMESKNFNHMESLTSQTSGPIQGPNIAAS</sequence>
<feature type="compositionally biased region" description="Acidic residues" evidence="2">
    <location>
        <begin position="387"/>
        <end position="396"/>
    </location>
</feature>
<evidence type="ECO:0000256" key="3">
    <source>
        <dbReference type="SAM" id="Phobius"/>
    </source>
</evidence>
<dbReference type="GO" id="GO:0016787">
    <property type="term" value="F:hydrolase activity"/>
    <property type="evidence" value="ECO:0007669"/>
    <property type="project" value="UniProtKB-KW"/>
</dbReference>
<keyword evidence="1" id="KW-0378">Hydrolase</keyword>
<keyword evidence="3" id="KW-1133">Transmembrane helix</keyword>
<feature type="transmembrane region" description="Helical" evidence="3">
    <location>
        <begin position="23"/>
        <end position="45"/>
    </location>
</feature>
<accession>A0A1L3KEI6</accession>
<dbReference type="InterPro" id="IPR043504">
    <property type="entry name" value="Peptidase_S1_PA_chymotrypsin"/>
</dbReference>
<evidence type="ECO:0008006" key="5">
    <source>
        <dbReference type="Google" id="ProtNLM"/>
    </source>
</evidence>
<dbReference type="Gene3D" id="2.40.10.10">
    <property type="entry name" value="Trypsin-like serine proteases"/>
    <property type="match status" value="2"/>
</dbReference>
<name>A0A1L3KEI6_9VIRU</name>
<dbReference type="SUPFAM" id="SSF50494">
    <property type="entry name" value="Trypsin-like serine proteases"/>
    <property type="match status" value="1"/>
</dbReference>
<evidence type="ECO:0000313" key="4">
    <source>
        <dbReference type="EMBL" id="APG75753.1"/>
    </source>
</evidence>
<proteinExistence type="predicted"/>